<dbReference type="GO" id="GO:0005737">
    <property type="term" value="C:cytoplasm"/>
    <property type="evidence" value="ECO:0007669"/>
    <property type="project" value="UniProtKB-SubCell"/>
</dbReference>
<evidence type="ECO:0000256" key="3">
    <source>
        <dbReference type="ARBA" id="ARBA00005902"/>
    </source>
</evidence>
<keyword evidence="6" id="KW-0479">Metal-binding</keyword>
<dbReference type="PANTHER" id="PTHR10741">
    <property type="entry name" value="TRANSLIN AND TRANSLIN ASSOCIATED PROTEIN X"/>
    <property type="match status" value="1"/>
</dbReference>
<evidence type="ECO:0000256" key="2">
    <source>
        <dbReference type="ARBA" id="ARBA00004496"/>
    </source>
</evidence>
<dbReference type="Pfam" id="PF01997">
    <property type="entry name" value="Translin"/>
    <property type="match status" value="1"/>
</dbReference>
<dbReference type="FunFam" id="1.20.58.200:FF:000001">
    <property type="entry name" value="Translin-associated factor X"/>
    <property type="match status" value="1"/>
</dbReference>
<evidence type="ECO:0000313" key="8">
    <source>
        <dbReference type="Proteomes" id="UP001153737"/>
    </source>
</evidence>
<evidence type="ECO:0008006" key="9">
    <source>
        <dbReference type="Google" id="ProtNLM"/>
    </source>
</evidence>
<dbReference type="OrthoDB" id="31005at2759"/>
<organism evidence="7 8">
    <name type="scientific">Phaedon cochleariae</name>
    <name type="common">Mustard beetle</name>
    <dbReference type="NCBI Taxonomy" id="80249"/>
    <lineage>
        <taxon>Eukaryota</taxon>
        <taxon>Metazoa</taxon>
        <taxon>Ecdysozoa</taxon>
        <taxon>Arthropoda</taxon>
        <taxon>Hexapoda</taxon>
        <taxon>Insecta</taxon>
        <taxon>Pterygota</taxon>
        <taxon>Neoptera</taxon>
        <taxon>Endopterygota</taxon>
        <taxon>Coleoptera</taxon>
        <taxon>Polyphaga</taxon>
        <taxon>Cucujiformia</taxon>
        <taxon>Chrysomeloidea</taxon>
        <taxon>Chrysomelidae</taxon>
        <taxon>Chrysomelinae</taxon>
        <taxon>Chrysomelini</taxon>
        <taxon>Phaedon</taxon>
    </lineage>
</organism>
<keyword evidence="6" id="KW-0460">Magnesium</keyword>
<accession>A0A9P0DQ66</accession>
<keyword evidence="4" id="KW-0963">Cytoplasm</keyword>
<reference evidence="7" key="2">
    <citation type="submission" date="2022-10" db="EMBL/GenBank/DDBJ databases">
        <authorList>
            <consortium name="ENA_rothamsted_submissions"/>
            <consortium name="culmorum"/>
            <person name="King R."/>
        </authorList>
    </citation>
    <scope>NUCLEOTIDE SEQUENCE</scope>
</reference>
<evidence type="ECO:0000256" key="1">
    <source>
        <dbReference type="ARBA" id="ARBA00004123"/>
    </source>
</evidence>
<evidence type="ECO:0000256" key="4">
    <source>
        <dbReference type="ARBA" id="ARBA00022490"/>
    </source>
</evidence>
<proteinExistence type="inferred from homology"/>
<comment type="subcellular location">
    <subcellularLocation>
        <location evidence="2">Cytoplasm</location>
    </subcellularLocation>
    <subcellularLocation>
        <location evidence="1">Nucleus</location>
    </subcellularLocation>
</comment>
<dbReference type="Proteomes" id="UP001153737">
    <property type="component" value="Chromosome 4"/>
</dbReference>
<feature type="binding site" evidence="6">
    <location>
        <position position="128"/>
    </location>
    <ligand>
        <name>Mg(2+)</name>
        <dbReference type="ChEBI" id="CHEBI:18420"/>
    </ligand>
</feature>
<dbReference type="InterPro" id="IPR016068">
    <property type="entry name" value="Translin_N"/>
</dbReference>
<dbReference type="InterPro" id="IPR036081">
    <property type="entry name" value="Translin_sf"/>
</dbReference>
<dbReference type="GO" id="GO:0005634">
    <property type="term" value="C:nucleus"/>
    <property type="evidence" value="ECO:0007669"/>
    <property type="project" value="UniProtKB-SubCell"/>
</dbReference>
<dbReference type="CDD" id="cd14820">
    <property type="entry name" value="TRAX"/>
    <property type="match status" value="1"/>
</dbReference>
<evidence type="ECO:0000256" key="6">
    <source>
        <dbReference type="PIRSR" id="PIRSR602848-1"/>
    </source>
</evidence>
<evidence type="ECO:0000256" key="5">
    <source>
        <dbReference type="ARBA" id="ARBA00023242"/>
    </source>
</evidence>
<evidence type="ECO:0000313" key="7">
    <source>
        <dbReference type="EMBL" id="CAH1163932.1"/>
    </source>
</evidence>
<protein>
    <recommendedName>
        <fullName evidence="9">Translin-associated protein X</fullName>
    </recommendedName>
</protein>
<comment type="similarity">
    <text evidence="3">Belongs to the translin family.</text>
</comment>
<dbReference type="InterPro" id="IPR016069">
    <property type="entry name" value="Translin_C"/>
</dbReference>
<dbReference type="Gene3D" id="1.20.58.200">
    <property type="entry name" value="Translin, domain 2"/>
    <property type="match status" value="1"/>
</dbReference>
<keyword evidence="5" id="KW-0539">Nucleus</keyword>
<keyword evidence="8" id="KW-1185">Reference proteome</keyword>
<sequence>MSRPRGKKRTKPIVGDKGKEIVENMDENDPVLVMFRSYSSALDEKHDRYERIIKQSRDITIESKRIIFLLHNTNTDIESKKAGIIEEAETRLKALVDTNFSTIANELKNEDSYQYHRAYTAGLQEFIEAYAFCQYIKKEDISNWNVMNQLFQFTNDENEKCSLLFPQYDLVLGLADFTGELMRRSINTLGVGNVKECFKLCNFVRHINTGFLGLMTPGNREISRKAYVLRQSLAKMELVCYNIQIRGSEIPKHMLISVIESSNLDEGEDEGYF</sequence>
<name>A0A9P0DQ66_PHACE</name>
<dbReference type="Gene3D" id="1.20.58.190">
    <property type="entry name" value="Translin, domain 1"/>
    <property type="match status" value="1"/>
</dbReference>
<dbReference type="GO" id="GO:0043565">
    <property type="term" value="F:sequence-specific DNA binding"/>
    <property type="evidence" value="ECO:0007669"/>
    <property type="project" value="InterPro"/>
</dbReference>
<dbReference type="GO" id="GO:0046872">
    <property type="term" value="F:metal ion binding"/>
    <property type="evidence" value="ECO:0007669"/>
    <property type="project" value="UniProtKB-KW"/>
</dbReference>
<gene>
    <name evidence="7" type="ORF">PHAECO_LOCUS8533</name>
</gene>
<dbReference type="InterPro" id="IPR002848">
    <property type="entry name" value="Translin_fam"/>
</dbReference>
<dbReference type="AlphaFoldDB" id="A0A9P0DQ66"/>
<reference evidence="7" key="1">
    <citation type="submission" date="2022-01" db="EMBL/GenBank/DDBJ databases">
        <authorList>
            <person name="King R."/>
        </authorList>
    </citation>
    <scope>NUCLEOTIDE SEQUENCE</scope>
</reference>
<dbReference type="SUPFAM" id="SSF74784">
    <property type="entry name" value="Translin"/>
    <property type="match status" value="1"/>
</dbReference>
<dbReference type="EMBL" id="OU896710">
    <property type="protein sequence ID" value="CAH1163932.1"/>
    <property type="molecule type" value="Genomic_DNA"/>
</dbReference>
<feature type="binding site" evidence="6">
    <location>
        <position position="180"/>
    </location>
    <ligand>
        <name>Mg(2+)</name>
        <dbReference type="ChEBI" id="CHEBI:18420"/>
    </ligand>
</feature>